<name>A0A540M8J7_MALBA</name>
<dbReference type="InterPro" id="IPR010255">
    <property type="entry name" value="Haem_peroxidase_sf"/>
</dbReference>
<evidence type="ECO:0000313" key="3">
    <source>
        <dbReference type="Proteomes" id="UP000315295"/>
    </source>
</evidence>
<evidence type="ECO:0000256" key="1">
    <source>
        <dbReference type="SAM" id="MobiDB-lite"/>
    </source>
</evidence>
<dbReference type="GO" id="GO:0006979">
    <property type="term" value="P:response to oxidative stress"/>
    <property type="evidence" value="ECO:0007669"/>
    <property type="project" value="InterPro"/>
</dbReference>
<comment type="caution">
    <text evidence="2">The sequence shown here is derived from an EMBL/GenBank/DDBJ whole genome shotgun (WGS) entry which is preliminary data.</text>
</comment>
<sequence>MRPGKNGGPAALPKQKRSKNGAVSTGEADALADGPLYLLFTGRRDSTRSYHDEAMAEILKPDDEITLTLDLFSLSGFKDKKLSSLPGSFLEQHRSFNWLAGQLCY</sequence>
<organism evidence="2 3">
    <name type="scientific">Malus baccata</name>
    <name type="common">Siberian crab apple</name>
    <name type="synonym">Pyrus baccata</name>
    <dbReference type="NCBI Taxonomy" id="106549"/>
    <lineage>
        <taxon>Eukaryota</taxon>
        <taxon>Viridiplantae</taxon>
        <taxon>Streptophyta</taxon>
        <taxon>Embryophyta</taxon>
        <taxon>Tracheophyta</taxon>
        <taxon>Spermatophyta</taxon>
        <taxon>Magnoliopsida</taxon>
        <taxon>eudicotyledons</taxon>
        <taxon>Gunneridae</taxon>
        <taxon>Pentapetalae</taxon>
        <taxon>rosids</taxon>
        <taxon>fabids</taxon>
        <taxon>Rosales</taxon>
        <taxon>Rosaceae</taxon>
        <taxon>Amygdaloideae</taxon>
        <taxon>Maleae</taxon>
        <taxon>Malus</taxon>
    </lineage>
</organism>
<dbReference type="Proteomes" id="UP000315295">
    <property type="component" value="Unassembled WGS sequence"/>
</dbReference>
<dbReference type="GO" id="GO:0004601">
    <property type="term" value="F:peroxidase activity"/>
    <property type="evidence" value="ECO:0007669"/>
    <property type="project" value="InterPro"/>
</dbReference>
<gene>
    <name evidence="2" type="ORF">C1H46_019323</name>
</gene>
<protein>
    <submittedName>
        <fullName evidence="2">Uncharacterized protein</fullName>
    </submittedName>
</protein>
<proteinExistence type="predicted"/>
<evidence type="ECO:0000313" key="2">
    <source>
        <dbReference type="EMBL" id="TQD95055.1"/>
    </source>
</evidence>
<dbReference type="SUPFAM" id="SSF48113">
    <property type="entry name" value="Heme-dependent peroxidases"/>
    <property type="match status" value="1"/>
</dbReference>
<feature type="region of interest" description="Disordered" evidence="1">
    <location>
        <begin position="1"/>
        <end position="27"/>
    </location>
</feature>
<keyword evidence="3" id="KW-1185">Reference proteome</keyword>
<reference evidence="2 3" key="1">
    <citation type="journal article" date="2019" name="G3 (Bethesda)">
        <title>Sequencing of a Wild Apple (Malus baccata) Genome Unravels the Differences Between Cultivated and Wild Apple Species Regarding Disease Resistance and Cold Tolerance.</title>
        <authorList>
            <person name="Chen X."/>
        </authorList>
    </citation>
    <scope>NUCLEOTIDE SEQUENCE [LARGE SCALE GENOMIC DNA]</scope>
    <source>
        <strain evidence="3">cv. Shandingzi</strain>
        <tissue evidence="2">Leaves</tissue>
    </source>
</reference>
<dbReference type="GO" id="GO:0020037">
    <property type="term" value="F:heme binding"/>
    <property type="evidence" value="ECO:0007669"/>
    <property type="project" value="InterPro"/>
</dbReference>
<accession>A0A540M8J7</accession>
<dbReference type="EMBL" id="VIEB01000327">
    <property type="protein sequence ID" value="TQD95055.1"/>
    <property type="molecule type" value="Genomic_DNA"/>
</dbReference>
<dbReference type="AlphaFoldDB" id="A0A540M8J7"/>